<keyword evidence="3" id="KW-1185">Reference proteome</keyword>
<evidence type="ECO:0000313" key="2">
    <source>
        <dbReference type="EMBL" id="MCX8998704.1"/>
    </source>
</evidence>
<evidence type="ECO:0000313" key="3">
    <source>
        <dbReference type="Proteomes" id="UP001208771"/>
    </source>
</evidence>
<proteinExistence type="predicted"/>
<dbReference type="RefSeq" id="WP_306410003.1">
    <property type="nucleotide sequence ID" value="NZ_JANFPI010000001.1"/>
</dbReference>
<organism evidence="1 3">
    <name type="scientific">Ectorhizobium quercum</name>
    <dbReference type="NCBI Taxonomy" id="2965071"/>
    <lineage>
        <taxon>Bacteria</taxon>
        <taxon>Pseudomonadati</taxon>
        <taxon>Pseudomonadota</taxon>
        <taxon>Alphaproteobacteria</taxon>
        <taxon>Hyphomicrobiales</taxon>
        <taxon>Rhizobiaceae</taxon>
        <taxon>Ectorhizobium</taxon>
    </lineage>
</organism>
<dbReference type="EMBL" id="JANFPI010000005">
    <property type="protein sequence ID" value="MCX8998704.1"/>
    <property type="molecule type" value="Genomic_DNA"/>
</dbReference>
<dbReference type="AlphaFoldDB" id="A0AAE3MZX3"/>
<dbReference type="EMBL" id="JANFPI010000001">
    <property type="protein sequence ID" value="MCX8996257.1"/>
    <property type="molecule type" value="Genomic_DNA"/>
</dbReference>
<sequence length="238" mass="26766">MKYFSKDSPRTRFADARIRSPSNPFQQGFKAVAGQPHIRPKDMKFLDFLLESGNPVSVINAQQEVQMSFIKLSRGEQYPLPVRAYEGAAANFLTNSGNVLQIAMPNLVRTEARSIRNDPMKAGIIVEGPLILWVFQFGTIILDCPFDARIIPASARWLPDIENDQQRLSIEVHLVDTASNILRGIRFVTLSPSLTHRFLMAVQDQLCDQRDLTPYLSRSNAIPVTRLPTLAQVERCGT</sequence>
<dbReference type="Proteomes" id="UP001208771">
    <property type="component" value="Unassembled WGS sequence"/>
</dbReference>
<evidence type="ECO:0000313" key="1">
    <source>
        <dbReference type="EMBL" id="MCX8996257.1"/>
    </source>
</evidence>
<protein>
    <submittedName>
        <fullName evidence="1">Uncharacterized protein</fullName>
    </submittedName>
</protein>
<accession>A0AAE3MZX3</accession>
<gene>
    <name evidence="1" type="ORF">NOF55_03980</name>
    <name evidence="2" type="ORF">NOF55_16445</name>
</gene>
<reference evidence="1" key="1">
    <citation type="submission" date="2022-07" db="EMBL/GenBank/DDBJ databases">
        <title>Ectorhizobium quercum gen.nov., sp. nov.</title>
        <authorList>
            <person name="Ma T."/>
            <person name="Li Y."/>
        </authorList>
    </citation>
    <scope>NUCLEOTIDE SEQUENCE</scope>
    <source>
        <strain evidence="1">BDR2-2</strain>
    </source>
</reference>
<name>A0AAE3MZX3_9HYPH</name>
<comment type="caution">
    <text evidence="1">The sequence shown here is derived from an EMBL/GenBank/DDBJ whole genome shotgun (WGS) entry which is preliminary data.</text>
</comment>